<keyword evidence="6 11" id="KW-0812">Transmembrane</keyword>
<keyword evidence="7 11" id="KW-1133">Transmembrane helix</keyword>
<keyword evidence="14" id="KW-1185">Reference proteome</keyword>
<evidence type="ECO:0000256" key="5">
    <source>
        <dbReference type="ARBA" id="ARBA00022519"/>
    </source>
</evidence>
<dbReference type="PROSITE" id="PS00409">
    <property type="entry name" value="PROKAR_NTER_METHYL"/>
    <property type="match status" value="1"/>
</dbReference>
<evidence type="ECO:0000256" key="7">
    <source>
        <dbReference type="ARBA" id="ARBA00022989"/>
    </source>
</evidence>
<dbReference type="Pfam" id="PF07963">
    <property type="entry name" value="N_methyl"/>
    <property type="match status" value="1"/>
</dbReference>
<gene>
    <name evidence="13" type="ORF">SAMN06295900_121112</name>
</gene>
<evidence type="ECO:0000256" key="1">
    <source>
        <dbReference type="ARBA" id="ARBA00004377"/>
    </source>
</evidence>
<dbReference type="STRING" id="28094.SAMN06295900_121112"/>
<evidence type="ECO:0000256" key="6">
    <source>
        <dbReference type="ARBA" id="ARBA00022692"/>
    </source>
</evidence>
<evidence type="ECO:0000256" key="8">
    <source>
        <dbReference type="ARBA" id="ARBA00023136"/>
    </source>
</evidence>
<evidence type="ECO:0000256" key="2">
    <source>
        <dbReference type="ARBA" id="ARBA00021549"/>
    </source>
</evidence>
<evidence type="ECO:0000256" key="4">
    <source>
        <dbReference type="ARBA" id="ARBA00022481"/>
    </source>
</evidence>
<name>A0A1X7H5R1_TRICW</name>
<proteinExistence type="inferred from homology"/>
<dbReference type="GO" id="GO:0005886">
    <property type="term" value="C:plasma membrane"/>
    <property type="evidence" value="ECO:0007669"/>
    <property type="project" value="UniProtKB-SubCell"/>
</dbReference>
<comment type="subcellular location">
    <subcellularLocation>
        <location evidence="1">Cell inner membrane</location>
        <topology evidence="1">Single-pass membrane protein</topology>
    </subcellularLocation>
</comment>
<evidence type="ECO:0000256" key="10">
    <source>
        <dbReference type="ARBA" id="ARBA00030775"/>
    </source>
</evidence>
<reference evidence="14" key="1">
    <citation type="submission" date="2017-04" db="EMBL/GenBank/DDBJ databases">
        <authorList>
            <person name="Varghese N."/>
            <person name="Submissions S."/>
        </authorList>
    </citation>
    <scope>NUCLEOTIDE SEQUENCE [LARGE SCALE GENOMIC DNA]</scope>
    <source>
        <strain evidence="14">Ballard 720</strain>
    </source>
</reference>
<evidence type="ECO:0000313" key="14">
    <source>
        <dbReference type="Proteomes" id="UP000192911"/>
    </source>
</evidence>
<evidence type="ECO:0000313" key="13">
    <source>
        <dbReference type="EMBL" id="SMF79803.1"/>
    </source>
</evidence>
<keyword evidence="3" id="KW-1003">Cell membrane</keyword>
<keyword evidence="5" id="KW-0997">Cell inner membrane</keyword>
<dbReference type="Proteomes" id="UP000192911">
    <property type="component" value="Unassembled WGS sequence"/>
</dbReference>
<keyword evidence="4" id="KW-0488">Methylation</keyword>
<dbReference type="SUPFAM" id="SSF54523">
    <property type="entry name" value="Pili subunits"/>
    <property type="match status" value="1"/>
</dbReference>
<organism evidence="13 14">
    <name type="scientific">Trinickia caryophylli</name>
    <name type="common">Paraburkholderia caryophylli</name>
    <dbReference type="NCBI Taxonomy" id="28094"/>
    <lineage>
        <taxon>Bacteria</taxon>
        <taxon>Pseudomonadati</taxon>
        <taxon>Pseudomonadota</taxon>
        <taxon>Betaproteobacteria</taxon>
        <taxon>Burkholderiales</taxon>
        <taxon>Burkholderiaceae</taxon>
        <taxon>Trinickia</taxon>
    </lineage>
</organism>
<evidence type="ECO:0000256" key="9">
    <source>
        <dbReference type="ARBA" id="ARBA00025772"/>
    </source>
</evidence>
<feature type="transmembrane region" description="Helical" evidence="11">
    <location>
        <begin position="20"/>
        <end position="40"/>
    </location>
</feature>
<keyword evidence="8 11" id="KW-0472">Membrane</keyword>
<evidence type="ECO:0000259" key="12">
    <source>
        <dbReference type="Pfam" id="PF12019"/>
    </source>
</evidence>
<comment type="similarity">
    <text evidence="9">Belongs to the GSP H family.</text>
</comment>
<sequence>MRTSARGSSRPRAATRGFTLLEMLVVLVIAGLLVSFVALAPTRNRRTDLAEEAARLAAMLDAASDEAQLRASPIAWEPSRGGYRFLVRTAEGRWAELRDGVLRPYRWQAWVTGVSIHYTGGEEQTSRVVLGEESVDSAVTITLSSDGARASVAGTGFGSFEARRP</sequence>
<dbReference type="GO" id="GO:0015628">
    <property type="term" value="P:protein secretion by the type II secretion system"/>
    <property type="evidence" value="ECO:0007669"/>
    <property type="project" value="InterPro"/>
</dbReference>
<dbReference type="Gene3D" id="3.55.40.10">
    <property type="entry name" value="minor pseudopilin epsh domain"/>
    <property type="match status" value="1"/>
</dbReference>
<protein>
    <recommendedName>
        <fullName evidence="2">Type II secretion system protein H</fullName>
    </recommendedName>
    <alternativeName>
        <fullName evidence="10">General secretion pathway protein H</fullName>
    </alternativeName>
</protein>
<dbReference type="Pfam" id="PF12019">
    <property type="entry name" value="GspH"/>
    <property type="match status" value="1"/>
</dbReference>
<dbReference type="InterPro" id="IPR045584">
    <property type="entry name" value="Pilin-like"/>
</dbReference>
<dbReference type="RefSeq" id="WP_085230544.1">
    <property type="nucleotide sequence ID" value="NZ_BSQD01000019.1"/>
</dbReference>
<feature type="domain" description="General secretion pathway GspH" evidence="12">
    <location>
        <begin position="52"/>
        <end position="147"/>
    </location>
</feature>
<dbReference type="InterPro" id="IPR022346">
    <property type="entry name" value="T2SS_GspH"/>
</dbReference>
<dbReference type="EMBL" id="FXAH01000021">
    <property type="protein sequence ID" value="SMF79803.1"/>
    <property type="molecule type" value="Genomic_DNA"/>
</dbReference>
<dbReference type="GO" id="GO:0015627">
    <property type="term" value="C:type II protein secretion system complex"/>
    <property type="evidence" value="ECO:0007669"/>
    <property type="project" value="InterPro"/>
</dbReference>
<evidence type="ECO:0000256" key="3">
    <source>
        <dbReference type="ARBA" id="ARBA00022475"/>
    </source>
</evidence>
<dbReference type="GeneID" id="95548301"/>
<dbReference type="OrthoDB" id="9133864at2"/>
<evidence type="ECO:0000256" key="11">
    <source>
        <dbReference type="SAM" id="Phobius"/>
    </source>
</evidence>
<dbReference type="AlphaFoldDB" id="A0A1X7H5R1"/>
<dbReference type="InterPro" id="IPR012902">
    <property type="entry name" value="N_methyl_site"/>
</dbReference>
<accession>A0A1X7H5R1</accession>
<dbReference type="NCBIfam" id="TIGR02532">
    <property type="entry name" value="IV_pilin_GFxxxE"/>
    <property type="match status" value="1"/>
</dbReference>